<dbReference type="PANTHER" id="PTHR45931">
    <property type="entry name" value="SI:CH211-59O9.10"/>
    <property type="match status" value="1"/>
</dbReference>
<keyword evidence="4" id="KW-0479">Metal-binding</keyword>
<dbReference type="EMBL" id="CAJZBQ010000047">
    <property type="protein sequence ID" value="CAG9329073.1"/>
    <property type="molecule type" value="Genomic_DNA"/>
</dbReference>
<dbReference type="SUPFAM" id="SSF57850">
    <property type="entry name" value="RING/U-box"/>
    <property type="match status" value="1"/>
</dbReference>
<dbReference type="CDD" id="cd16454">
    <property type="entry name" value="RING-H2_PA-TM-RING"/>
    <property type="match status" value="1"/>
</dbReference>
<dbReference type="GO" id="GO:0061630">
    <property type="term" value="F:ubiquitin protein ligase activity"/>
    <property type="evidence" value="ECO:0007669"/>
    <property type="project" value="UniProtKB-EC"/>
</dbReference>
<evidence type="ECO:0000313" key="11">
    <source>
        <dbReference type="Proteomes" id="UP001162131"/>
    </source>
</evidence>
<comment type="catalytic activity">
    <reaction evidence="1">
        <text>S-ubiquitinyl-[E2 ubiquitin-conjugating enzyme]-L-cysteine + [acceptor protein]-L-lysine = [E2 ubiquitin-conjugating enzyme]-L-cysteine + N(6)-ubiquitinyl-[acceptor protein]-L-lysine.</text>
        <dbReference type="EC" id="2.3.2.27"/>
    </reaction>
</comment>
<evidence type="ECO:0000256" key="6">
    <source>
        <dbReference type="ARBA" id="ARBA00022786"/>
    </source>
</evidence>
<dbReference type="PROSITE" id="PS50089">
    <property type="entry name" value="ZF_RING_2"/>
    <property type="match status" value="1"/>
</dbReference>
<evidence type="ECO:0000259" key="9">
    <source>
        <dbReference type="PROSITE" id="PS50089"/>
    </source>
</evidence>
<organism evidence="10 11">
    <name type="scientific">Blepharisma stoltei</name>
    <dbReference type="NCBI Taxonomy" id="1481888"/>
    <lineage>
        <taxon>Eukaryota</taxon>
        <taxon>Sar</taxon>
        <taxon>Alveolata</taxon>
        <taxon>Ciliophora</taxon>
        <taxon>Postciliodesmatophora</taxon>
        <taxon>Heterotrichea</taxon>
        <taxon>Heterotrichida</taxon>
        <taxon>Blepharismidae</taxon>
        <taxon>Blepharisma</taxon>
    </lineage>
</organism>
<dbReference type="Pfam" id="PF13639">
    <property type="entry name" value="zf-RING_2"/>
    <property type="match status" value="1"/>
</dbReference>
<reference evidence="10" key="1">
    <citation type="submission" date="2021-09" db="EMBL/GenBank/DDBJ databases">
        <authorList>
            <consortium name="AG Swart"/>
            <person name="Singh M."/>
            <person name="Singh A."/>
            <person name="Seah K."/>
            <person name="Emmerich C."/>
        </authorList>
    </citation>
    <scope>NUCLEOTIDE SEQUENCE</scope>
    <source>
        <strain evidence="10">ATCC30299</strain>
    </source>
</reference>
<proteinExistence type="predicted"/>
<protein>
    <recommendedName>
        <fullName evidence="2">RING-type E3 ubiquitin transferase</fullName>
        <ecNumber evidence="2">2.3.2.27</ecNumber>
    </recommendedName>
</protein>
<keyword evidence="5 8" id="KW-0863">Zinc-finger</keyword>
<evidence type="ECO:0000256" key="2">
    <source>
        <dbReference type="ARBA" id="ARBA00012483"/>
    </source>
</evidence>
<gene>
    <name evidence="10" type="ORF">BSTOLATCC_MIC47907</name>
</gene>
<evidence type="ECO:0000313" key="10">
    <source>
        <dbReference type="EMBL" id="CAG9329073.1"/>
    </source>
</evidence>
<evidence type="ECO:0000256" key="1">
    <source>
        <dbReference type="ARBA" id="ARBA00000900"/>
    </source>
</evidence>
<dbReference type="InterPro" id="IPR051834">
    <property type="entry name" value="RING_finger_E3_ligase"/>
</dbReference>
<dbReference type="GO" id="GO:0008270">
    <property type="term" value="F:zinc ion binding"/>
    <property type="evidence" value="ECO:0007669"/>
    <property type="project" value="UniProtKB-KW"/>
</dbReference>
<accession>A0AAU9JSU1</accession>
<dbReference type="InterPro" id="IPR039525">
    <property type="entry name" value="RNF126-like_zinc-ribbon"/>
</dbReference>
<keyword evidence="3" id="KW-0808">Transferase</keyword>
<keyword evidence="11" id="KW-1185">Reference proteome</keyword>
<dbReference type="Pfam" id="PF14369">
    <property type="entry name" value="Zn_ribbon_19"/>
    <property type="match status" value="1"/>
</dbReference>
<name>A0AAU9JSU1_9CILI</name>
<dbReference type="SMART" id="SM00184">
    <property type="entry name" value="RING"/>
    <property type="match status" value="1"/>
</dbReference>
<keyword evidence="7" id="KW-0862">Zinc</keyword>
<dbReference type="Gene3D" id="3.30.40.10">
    <property type="entry name" value="Zinc/RING finger domain, C3HC4 (zinc finger)"/>
    <property type="match status" value="1"/>
</dbReference>
<evidence type="ECO:0000256" key="4">
    <source>
        <dbReference type="ARBA" id="ARBA00022723"/>
    </source>
</evidence>
<evidence type="ECO:0000256" key="7">
    <source>
        <dbReference type="ARBA" id="ARBA00022833"/>
    </source>
</evidence>
<evidence type="ECO:0000256" key="5">
    <source>
        <dbReference type="ARBA" id="ARBA00022771"/>
    </source>
</evidence>
<dbReference type="Proteomes" id="UP001162131">
    <property type="component" value="Unassembled WGS sequence"/>
</dbReference>
<dbReference type="InterPro" id="IPR013083">
    <property type="entry name" value="Znf_RING/FYVE/PHD"/>
</dbReference>
<evidence type="ECO:0000256" key="3">
    <source>
        <dbReference type="ARBA" id="ARBA00022679"/>
    </source>
</evidence>
<evidence type="ECO:0000256" key="8">
    <source>
        <dbReference type="PROSITE-ProRule" id="PRU00175"/>
    </source>
</evidence>
<keyword evidence="6" id="KW-0833">Ubl conjugation pathway</keyword>
<dbReference type="PANTHER" id="PTHR45931:SF3">
    <property type="entry name" value="RING ZINC FINGER-CONTAINING PROTEIN"/>
    <property type="match status" value="1"/>
</dbReference>
<dbReference type="EC" id="2.3.2.27" evidence="2"/>
<dbReference type="InterPro" id="IPR001841">
    <property type="entry name" value="Znf_RING"/>
</dbReference>
<dbReference type="GO" id="GO:0006511">
    <property type="term" value="P:ubiquitin-dependent protein catabolic process"/>
    <property type="evidence" value="ECO:0007669"/>
    <property type="project" value="TreeGrafter"/>
</dbReference>
<dbReference type="AlphaFoldDB" id="A0AAU9JSU1"/>
<comment type="caution">
    <text evidence="10">The sequence shown here is derived from an EMBL/GenBank/DDBJ whole genome shotgun (WGS) entry which is preliminary data.</text>
</comment>
<feature type="domain" description="RING-type" evidence="9">
    <location>
        <begin position="150"/>
        <end position="191"/>
    </location>
</feature>
<dbReference type="GO" id="GO:0005634">
    <property type="term" value="C:nucleus"/>
    <property type="evidence" value="ECO:0007669"/>
    <property type="project" value="TreeGrafter"/>
</dbReference>
<sequence>MDRDIQVQHYYCHACKVTSSINSEQLLCPRCGSDFLQIAQVEDLRENFRVGPNPFIFAINRQNDEEYEEENPDENRRQVGIPNALFGRIVQNLSEEQNDMRRRDASRRAFLQVLLELLGDNFNQRREVSQEGIESLTVVDIDSEIAEKECMICTEHFKEEEQATKLPCDHLFHSGCVVPWLQMKNSCPVCKRRVE</sequence>